<evidence type="ECO:0000313" key="2">
    <source>
        <dbReference type="EMBL" id="SBW05285.1"/>
    </source>
</evidence>
<reference evidence="2" key="1">
    <citation type="submission" date="2016-04" db="EMBL/GenBank/DDBJ databases">
        <authorList>
            <person name="Evans L.H."/>
            <person name="Alamgir A."/>
            <person name="Owens N."/>
            <person name="Weber N.D."/>
            <person name="Virtaneva K."/>
            <person name="Barbian K."/>
            <person name="Babar A."/>
            <person name="Rosenke K."/>
        </authorList>
    </citation>
    <scope>NUCLEOTIDE SEQUENCE</scope>
    <source>
        <strain evidence="2">86-2</strain>
    </source>
</reference>
<feature type="domain" description="DUF4935" evidence="1">
    <location>
        <begin position="3"/>
        <end position="171"/>
    </location>
</feature>
<dbReference type="EMBL" id="FLUL01000001">
    <property type="protein sequence ID" value="SBW05285.1"/>
    <property type="molecule type" value="Genomic_DNA"/>
</dbReference>
<protein>
    <recommendedName>
        <fullName evidence="1">DUF4935 domain-containing protein</fullName>
    </recommendedName>
</protein>
<proteinExistence type="predicted"/>
<organism evidence="2">
    <name type="scientific">uncultured Dysgonomonas sp</name>
    <dbReference type="NCBI Taxonomy" id="206096"/>
    <lineage>
        <taxon>Bacteria</taxon>
        <taxon>Pseudomonadati</taxon>
        <taxon>Bacteroidota</taxon>
        <taxon>Bacteroidia</taxon>
        <taxon>Bacteroidales</taxon>
        <taxon>Dysgonomonadaceae</taxon>
        <taxon>Dysgonomonas</taxon>
        <taxon>environmental samples</taxon>
    </lineage>
</organism>
<dbReference type="RefSeq" id="WP_296950730.1">
    <property type="nucleotide sequence ID" value="NZ_LT599021.1"/>
</dbReference>
<evidence type="ECO:0000259" key="1">
    <source>
        <dbReference type="Pfam" id="PF16289"/>
    </source>
</evidence>
<name>A0A212K189_9BACT</name>
<accession>A0A212K189</accession>
<dbReference type="AlphaFoldDB" id="A0A212K189"/>
<dbReference type="InterPro" id="IPR032557">
    <property type="entry name" value="DUF4935"/>
</dbReference>
<dbReference type="Pfam" id="PF16289">
    <property type="entry name" value="PIN_12"/>
    <property type="match status" value="1"/>
</dbReference>
<sequence length="368" mass="42999">MKVILDTNIIFSDFHLKGAKIKNLCESVKSTGDSVHIPAVVVDESINKYREKTQECKSKIDRGISDFKRLTGKDVEDNPISDEFILKEAEEYVENFKKQLRKLEIKIIPYPSTPHQELVKRDLARKKPFQETGKGYRDALIWESLKSICEKSSSLFEIPKIIFVNKNHKDFCEDGLLHPDLKEDLVNNGINEDYIRVIEDIDIFIKEYIKPKQKILKTILDELNTDKQYNGINLNTEIENRATEFLLHREFDHEESPFRQEFENPSVVSVDEPSFTVTEVRQISEEEILVEIEIDVDCEFDFFIFKSDAMCMDEDELPYIWNNDWNKHYMAASKTIVVKLKMTLIVDTAFNEILSDDMEIVHPEIEGF</sequence>
<gene>
    <name evidence="2" type="ORF">KL86DYS2_12763</name>
</gene>